<organism evidence="3 4">
    <name type="scientific">Actinoplanes regularis</name>
    <dbReference type="NCBI Taxonomy" id="52697"/>
    <lineage>
        <taxon>Bacteria</taxon>
        <taxon>Bacillati</taxon>
        <taxon>Actinomycetota</taxon>
        <taxon>Actinomycetes</taxon>
        <taxon>Micromonosporales</taxon>
        <taxon>Micromonosporaceae</taxon>
        <taxon>Actinoplanes</taxon>
    </lineage>
</organism>
<feature type="transmembrane region" description="Helical" evidence="1">
    <location>
        <begin position="177"/>
        <end position="201"/>
    </location>
</feature>
<dbReference type="Pfam" id="PF00174">
    <property type="entry name" value="Oxidored_molyb"/>
    <property type="match status" value="1"/>
</dbReference>
<keyword evidence="1" id="KW-1133">Transmembrane helix</keyword>
<feature type="domain" description="Oxidoreductase molybdopterin-binding" evidence="2">
    <location>
        <begin position="278"/>
        <end position="411"/>
    </location>
</feature>
<reference evidence="3 4" key="1">
    <citation type="submission" date="2017-06" db="EMBL/GenBank/DDBJ databases">
        <authorList>
            <person name="Kim H.J."/>
            <person name="Triplett B.A."/>
        </authorList>
    </citation>
    <scope>NUCLEOTIDE SEQUENCE [LARGE SCALE GENOMIC DNA]</scope>
    <source>
        <strain evidence="3 4">DSM 43151</strain>
    </source>
</reference>
<dbReference type="PANTHER" id="PTHR43032">
    <property type="entry name" value="PROTEIN-METHIONINE-SULFOXIDE REDUCTASE"/>
    <property type="match status" value="1"/>
</dbReference>
<dbReference type="PRINTS" id="PR00407">
    <property type="entry name" value="EUMOPTERIN"/>
</dbReference>
<feature type="transmembrane region" description="Helical" evidence="1">
    <location>
        <begin position="99"/>
        <end position="119"/>
    </location>
</feature>
<dbReference type="Gene3D" id="3.90.420.10">
    <property type="entry name" value="Oxidoreductase, molybdopterin-binding domain"/>
    <property type="match status" value="1"/>
</dbReference>
<name>A0A239HD39_9ACTN</name>
<accession>A0A239HD39</accession>
<dbReference type="InterPro" id="IPR008335">
    <property type="entry name" value="Mopterin_OxRdtase_euk"/>
</dbReference>
<dbReference type="PANTHER" id="PTHR43032:SF2">
    <property type="entry name" value="BLL0505 PROTEIN"/>
    <property type="match status" value="1"/>
</dbReference>
<evidence type="ECO:0000259" key="2">
    <source>
        <dbReference type="Pfam" id="PF00174"/>
    </source>
</evidence>
<feature type="transmembrane region" description="Helical" evidence="1">
    <location>
        <begin position="57"/>
        <end position="79"/>
    </location>
</feature>
<proteinExistence type="predicted"/>
<dbReference type="SUPFAM" id="SSF56524">
    <property type="entry name" value="Oxidoreductase molybdopterin-binding domain"/>
    <property type="match status" value="1"/>
</dbReference>
<feature type="transmembrane region" description="Helical" evidence="1">
    <location>
        <begin position="140"/>
        <end position="165"/>
    </location>
</feature>
<keyword evidence="4" id="KW-1185">Reference proteome</keyword>
<keyword evidence="1" id="KW-0812">Transmembrane</keyword>
<evidence type="ECO:0000313" key="4">
    <source>
        <dbReference type="Proteomes" id="UP000198415"/>
    </source>
</evidence>
<dbReference type="RefSeq" id="WP_203833369.1">
    <property type="nucleotide sequence ID" value="NZ_BOMU01000101.1"/>
</dbReference>
<dbReference type="InterPro" id="IPR000572">
    <property type="entry name" value="OxRdtase_Mopterin-bd_dom"/>
</dbReference>
<dbReference type="InterPro" id="IPR036374">
    <property type="entry name" value="OxRdtase_Mopterin-bd_sf"/>
</dbReference>
<dbReference type="AlphaFoldDB" id="A0A239HD39"/>
<evidence type="ECO:0000313" key="3">
    <source>
        <dbReference type="EMBL" id="SNS79202.1"/>
    </source>
</evidence>
<keyword evidence="1" id="KW-0472">Membrane</keyword>
<dbReference type="EMBL" id="FZNR01000024">
    <property type="protein sequence ID" value="SNS79202.1"/>
    <property type="molecule type" value="Genomic_DNA"/>
</dbReference>
<dbReference type="GO" id="GO:0016491">
    <property type="term" value="F:oxidoreductase activity"/>
    <property type="evidence" value="ECO:0007669"/>
    <property type="project" value="InterPro"/>
</dbReference>
<dbReference type="Proteomes" id="UP000198415">
    <property type="component" value="Unassembled WGS sequence"/>
</dbReference>
<feature type="transmembrane region" description="Helical" evidence="1">
    <location>
        <begin position="213"/>
        <end position="234"/>
    </location>
</feature>
<gene>
    <name evidence="3" type="ORF">SAMN06264365_12440</name>
</gene>
<protein>
    <submittedName>
        <fullName evidence="3">Oxidoreductase molybdopterin binding domain-containing protein</fullName>
    </submittedName>
</protein>
<dbReference type="CDD" id="cd00321">
    <property type="entry name" value="SO_family_Moco"/>
    <property type="match status" value="1"/>
</dbReference>
<sequence length="412" mass="44028">MVRHTDNPVTGRFMLLRRLARRWWTPVPEPPATLRRGPLRPGVFRSTARSTRLTSQVGLALGVTFAVCFLTGLLSHLIQHPPAWFWWPSRPVHLYRFTQGVHVATGLASVPLLGVKLWSVHPRLFTWPPIRSVAHAAERAGVAVLVAAALFQTISGVLNISRWYAPMPFFFTAGHYWVAWLGVGGLLVHIGVQLPVAGAALARPAPGPGPDGLSRRGLLGGVAAAAGVITLTTVGQTVRPLSGLAVLAPRRPGVGPQGVPVNRTANGAGVRTLASDPAYRLLVVGPGRRVSLDLAALGALPQHTADLPIACVEGWSATGQWSGVRLRDLVALVSTDPDQATVLVESLQPAGRYRGSTVPPEHVRDPLTLIALRLGGEALHLDHGYPARLIAPNRPGVSQTKWIGRITVRESP</sequence>
<evidence type="ECO:0000256" key="1">
    <source>
        <dbReference type="SAM" id="Phobius"/>
    </source>
</evidence>